<evidence type="ECO:0000259" key="1">
    <source>
        <dbReference type="PROSITE" id="PS51205"/>
    </source>
</evidence>
<dbReference type="SUPFAM" id="SSF109993">
    <property type="entry name" value="VPS9 domain"/>
    <property type="match status" value="1"/>
</dbReference>
<dbReference type="Proteomes" id="UP000007800">
    <property type="component" value="Unassembled WGS sequence"/>
</dbReference>
<evidence type="ECO:0000313" key="2">
    <source>
        <dbReference type="EMBL" id="EER12793.1"/>
    </source>
</evidence>
<dbReference type="GeneID" id="9058990"/>
<name>C5KRV2_PERM5</name>
<dbReference type="InterPro" id="IPR037191">
    <property type="entry name" value="VPS9_dom_sf"/>
</dbReference>
<reference evidence="2 3" key="1">
    <citation type="submission" date="2008-07" db="EMBL/GenBank/DDBJ databases">
        <authorList>
            <person name="El-Sayed N."/>
            <person name="Caler E."/>
            <person name="Inman J."/>
            <person name="Amedeo P."/>
            <person name="Hass B."/>
            <person name="Wortman J."/>
        </authorList>
    </citation>
    <scope>NUCLEOTIDE SEQUENCE [LARGE SCALE GENOMIC DNA]</scope>
    <source>
        <strain evidence="3">ATCC 50983 / TXsc</strain>
    </source>
</reference>
<dbReference type="EMBL" id="GG675931">
    <property type="protein sequence ID" value="EER12793.1"/>
    <property type="molecule type" value="Genomic_DNA"/>
</dbReference>
<proteinExistence type="predicted"/>
<sequence length="522" mass="56946">MELASKISSVPQEDIFANPFFVKVREEDSLLQYAAAGGGGAAVATASAAASSGRPPVILVPCKRSLAGQPESVCLSKHQVEAHILQSAHVSGQYCNLRGQGLEIKADRVITGVGFGQRRVCHVTQTENMYDYGINFKIFVLDRPVCGAYTSSKGGAGPASLAMTGPCDWLTACPQAEDDFYDKIFRFRQTYLLVPGYEKAAAVRIRAIADEAVATVERYEANKHSEIPRPIAAPPGSDIKHEVERTAYATLHAFLFSHLLQYTLVDDTKLTEHIRNYSQGGNLNLRTILAAAAAPKDILAAKDEVLSRCVQSLVAELGELDNHIAPMDKLSALTAALEQCQKLVSEIVRSSMRGAEHTGQVRVEVSADHILAMFVAAVALLTGNRDRSNVRIQMNAHICHIDMYIEAHEELKFSQGQYALSTIRSALEFWSQPHTECREFDIHTPEEGRNEDSSEEVSPEMPLAWKLYAGAGALTQPLLATLRKVLPSAAMTDIPFTFLWLIVDSAAHFAQSWIARTVLGGG</sequence>
<dbReference type="OrthoDB" id="411646at2759"/>
<dbReference type="OMA" id="PREAQFD"/>
<dbReference type="InterPro" id="IPR003123">
    <property type="entry name" value="VPS9"/>
</dbReference>
<gene>
    <name evidence="2" type="ORF">Pmar_PMAR018048</name>
</gene>
<organism evidence="3">
    <name type="scientific">Perkinsus marinus (strain ATCC 50983 / TXsc)</name>
    <dbReference type="NCBI Taxonomy" id="423536"/>
    <lineage>
        <taxon>Eukaryota</taxon>
        <taxon>Sar</taxon>
        <taxon>Alveolata</taxon>
        <taxon>Perkinsozoa</taxon>
        <taxon>Perkinsea</taxon>
        <taxon>Perkinsida</taxon>
        <taxon>Perkinsidae</taxon>
        <taxon>Perkinsus</taxon>
    </lineage>
</organism>
<dbReference type="PROSITE" id="PS51205">
    <property type="entry name" value="VPS9"/>
    <property type="match status" value="1"/>
</dbReference>
<feature type="domain" description="VPS9" evidence="1">
    <location>
        <begin position="264"/>
        <end position="439"/>
    </location>
</feature>
<dbReference type="AlphaFoldDB" id="C5KRV2"/>
<protein>
    <recommendedName>
        <fullName evidence="1">VPS9 domain-containing protein</fullName>
    </recommendedName>
</protein>
<dbReference type="InParanoid" id="C5KRV2"/>
<keyword evidence="3" id="KW-1185">Reference proteome</keyword>
<dbReference type="RefSeq" id="XP_002780998.1">
    <property type="nucleotide sequence ID" value="XM_002780952.1"/>
</dbReference>
<dbReference type="Gene3D" id="1.20.1050.80">
    <property type="entry name" value="VPS9 domain"/>
    <property type="match status" value="1"/>
</dbReference>
<evidence type="ECO:0000313" key="3">
    <source>
        <dbReference type="Proteomes" id="UP000007800"/>
    </source>
</evidence>
<accession>C5KRV2</accession>